<evidence type="ECO:0008006" key="3">
    <source>
        <dbReference type="Google" id="ProtNLM"/>
    </source>
</evidence>
<accession>A0A0G0RN56</accession>
<dbReference type="AlphaFoldDB" id="A0A0G0RN56"/>
<dbReference type="EMBL" id="LBXD01000002">
    <property type="protein sequence ID" value="KKR23975.1"/>
    <property type="molecule type" value="Genomic_DNA"/>
</dbReference>
<protein>
    <recommendedName>
        <fullName evidence="3">ASCH domain-containing protein</fullName>
    </recommendedName>
</protein>
<reference evidence="1 2" key="1">
    <citation type="journal article" date="2015" name="Nature">
        <title>rRNA introns, odd ribosomes, and small enigmatic genomes across a large radiation of phyla.</title>
        <authorList>
            <person name="Brown C.T."/>
            <person name="Hug L.A."/>
            <person name="Thomas B.C."/>
            <person name="Sharon I."/>
            <person name="Castelle C.J."/>
            <person name="Singh A."/>
            <person name="Wilkins M.J."/>
            <person name="Williams K.H."/>
            <person name="Banfield J.F."/>
        </authorList>
    </citation>
    <scope>NUCLEOTIDE SEQUENCE [LARGE SCALE GENOMIC DNA]</scope>
</reference>
<comment type="caution">
    <text evidence="1">The sequence shown here is derived from an EMBL/GenBank/DDBJ whole genome shotgun (WGS) entry which is preliminary data.</text>
</comment>
<evidence type="ECO:0000313" key="2">
    <source>
        <dbReference type="Proteomes" id="UP000034764"/>
    </source>
</evidence>
<dbReference type="InterPro" id="IPR015947">
    <property type="entry name" value="PUA-like_sf"/>
</dbReference>
<dbReference type="SUPFAM" id="SSF88697">
    <property type="entry name" value="PUA domain-like"/>
    <property type="match status" value="1"/>
</dbReference>
<organism evidence="1 2">
    <name type="scientific">Candidatus Yanofskybacteria bacterium GW2011_GWD2_39_48</name>
    <dbReference type="NCBI Taxonomy" id="1619031"/>
    <lineage>
        <taxon>Bacteria</taxon>
        <taxon>Candidatus Yanofskyibacteriota</taxon>
    </lineage>
</organism>
<gene>
    <name evidence="1" type="ORF">UT53_C0002G0008</name>
</gene>
<proteinExistence type="predicted"/>
<dbReference type="Gene3D" id="2.30.130.30">
    <property type="entry name" value="Hypothetical protein"/>
    <property type="match status" value="1"/>
</dbReference>
<dbReference type="Proteomes" id="UP000034764">
    <property type="component" value="Unassembled WGS sequence"/>
</dbReference>
<name>A0A0G0RN56_9BACT</name>
<evidence type="ECO:0000313" key="1">
    <source>
        <dbReference type="EMBL" id="KKR23975.1"/>
    </source>
</evidence>
<sequence>MIKYTLRFRAINRQTFLAIKLGTKSVETRAASERYKDIKAGDVLVLVCGKDKFEKVVKKTKIFKTIKSLITTYPIKKIMPEALSEKDLRRAYYSYPGYKEKIKKFGLMALEL</sequence>